<evidence type="ECO:0000256" key="2">
    <source>
        <dbReference type="ARBA" id="ARBA00022857"/>
    </source>
</evidence>
<comment type="similarity">
    <text evidence="1">Belongs to the NmrA-type oxidoreductase family.</text>
</comment>
<dbReference type="InterPro" id="IPR008030">
    <property type="entry name" value="NmrA-like"/>
</dbReference>
<dbReference type="Gene3D" id="3.40.50.720">
    <property type="entry name" value="NAD(P)-binding Rossmann-like Domain"/>
    <property type="match status" value="1"/>
</dbReference>
<dbReference type="PANTHER" id="PTHR42748:SF7">
    <property type="entry name" value="NMRA LIKE REDOX SENSOR 1-RELATED"/>
    <property type="match status" value="1"/>
</dbReference>
<dbReference type="Gene3D" id="3.90.25.10">
    <property type="entry name" value="UDP-galactose 4-epimerase, domain 1"/>
    <property type="match status" value="1"/>
</dbReference>
<sequence length="299" mass="33392">MSLTSKTIVVFGSTGLQGTALIEALSPNPDFSIIALSRNPTSGSAQQLAKLPRVQVVKVADDNMDEPSKVFPALGLEKGDVYGVFSVQSYVDDNTMIKQGKIIADASVQFGVKHIVYSSTDFGGLDDTGFSTFECKRTVENHILSLPISHTFLRPVQFMDIWLPAAPFQFKMGRTVWAKYTYYKHPERKHQLISSRDIGKAGAKAFIDGPEWKGGVIRLAGDEMTVAEIQKVYKEVMGQEMPFAPSFMAWTAKQFVPIVKQFAKFFDETGYNVPISEIRQELPDMEDYRSFLLRHKASN</sequence>
<protein>
    <recommendedName>
        <fullName evidence="3">NmrA-like domain-containing protein</fullName>
    </recommendedName>
</protein>
<evidence type="ECO:0000313" key="4">
    <source>
        <dbReference type="EMBL" id="WRT67562.1"/>
    </source>
</evidence>
<gene>
    <name evidence="4" type="ORF">IL334_004534</name>
</gene>
<name>A0ABZ1D1U7_9TREE</name>
<evidence type="ECO:0000313" key="5">
    <source>
        <dbReference type="Proteomes" id="UP001329825"/>
    </source>
</evidence>
<dbReference type="Proteomes" id="UP001329825">
    <property type="component" value="Chromosome 6"/>
</dbReference>
<dbReference type="Pfam" id="PF05368">
    <property type="entry name" value="NmrA"/>
    <property type="match status" value="1"/>
</dbReference>
<dbReference type="InterPro" id="IPR036291">
    <property type="entry name" value="NAD(P)-bd_dom_sf"/>
</dbReference>
<organism evidence="4 5">
    <name type="scientific">Kwoniella shivajii</name>
    <dbReference type="NCBI Taxonomy" id="564305"/>
    <lineage>
        <taxon>Eukaryota</taxon>
        <taxon>Fungi</taxon>
        <taxon>Dikarya</taxon>
        <taxon>Basidiomycota</taxon>
        <taxon>Agaricomycotina</taxon>
        <taxon>Tremellomycetes</taxon>
        <taxon>Tremellales</taxon>
        <taxon>Cryptococcaceae</taxon>
        <taxon>Kwoniella</taxon>
    </lineage>
</organism>
<dbReference type="PANTHER" id="PTHR42748">
    <property type="entry name" value="NITROGEN METABOLITE REPRESSION PROTEIN NMRA FAMILY MEMBER"/>
    <property type="match status" value="1"/>
</dbReference>
<accession>A0ABZ1D1U7</accession>
<dbReference type="RefSeq" id="XP_062792302.1">
    <property type="nucleotide sequence ID" value="XM_062936251.1"/>
</dbReference>
<feature type="domain" description="NmrA-like" evidence="3">
    <location>
        <begin position="5"/>
        <end position="243"/>
    </location>
</feature>
<proteinExistence type="inferred from homology"/>
<dbReference type="InterPro" id="IPR051164">
    <property type="entry name" value="NmrA-like_oxidored"/>
</dbReference>
<evidence type="ECO:0000259" key="3">
    <source>
        <dbReference type="Pfam" id="PF05368"/>
    </source>
</evidence>
<reference evidence="4 5" key="1">
    <citation type="submission" date="2024-01" db="EMBL/GenBank/DDBJ databases">
        <title>Comparative genomics of Cryptococcus and Kwoniella reveals pathogenesis evolution and contrasting modes of karyotype evolution via chromosome fusion or intercentromeric recombination.</title>
        <authorList>
            <person name="Coelho M.A."/>
            <person name="David-Palma M."/>
            <person name="Shea T."/>
            <person name="Bowers K."/>
            <person name="McGinley-Smith S."/>
            <person name="Mohammad A.W."/>
            <person name="Gnirke A."/>
            <person name="Yurkov A.M."/>
            <person name="Nowrousian M."/>
            <person name="Sun S."/>
            <person name="Cuomo C.A."/>
            <person name="Heitman J."/>
        </authorList>
    </citation>
    <scope>NUCLEOTIDE SEQUENCE [LARGE SCALE GENOMIC DNA]</scope>
    <source>
        <strain evidence="4">CBS 11374</strain>
    </source>
</reference>
<dbReference type="GeneID" id="87956665"/>
<keyword evidence="2" id="KW-0521">NADP</keyword>
<dbReference type="EMBL" id="CP141886">
    <property type="protein sequence ID" value="WRT67562.1"/>
    <property type="molecule type" value="Genomic_DNA"/>
</dbReference>
<keyword evidence="5" id="KW-1185">Reference proteome</keyword>
<dbReference type="SUPFAM" id="SSF51735">
    <property type="entry name" value="NAD(P)-binding Rossmann-fold domains"/>
    <property type="match status" value="1"/>
</dbReference>
<evidence type="ECO:0000256" key="1">
    <source>
        <dbReference type="ARBA" id="ARBA00006328"/>
    </source>
</evidence>